<reference evidence="1" key="1">
    <citation type="submission" date="2020-05" db="EMBL/GenBank/DDBJ databases">
        <authorList>
            <person name="Chiriac C."/>
            <person name="Salcher M."/>
            <person name="Ghai R."/>
            <person name="Kavagutti S V."/>
        </authorList>
    </citation>
    <scope>NUCLEOTIDE SEQUENCE</scope>
</reference>
<dbReference type="EMBL" id="LR797252">
    <property type="protein sequence ID" value="CAB4196540.1"/>
    <property type="molecule type" value="Genomic_DNA"/>
</dbReference>
<proteinExistence type="predicted"/>
<name>A0A6J5RG56_9CAUD</name>
<sequence length="144" mass="17108">MQNLYSIADRIYVLESLKNNFNIKYSSQISLFFDSYVNSYEFLEELPNISKSLGCYIIMTAIPICHNSYHAEKDLQIAFDKLNKSKYDIIPFITFQFKKEYECKHGNEYKNIHIFFFTEESDYSKSETNIINCLNKLNKLKVFL</sequence>
<organism evidence="1">
    <name type="scientific">uncultured Caudovirales phage</name>
    <dbReference type="NCBI Taxonomy" id="2100421"/>
    <lineage>
        <taxon>Viruses</taxon>
        <taxon>Duplodnaviria</taxon>
        <taxon>Heunggongvirae</taxon>
        <taxon>Uroviricota</taxon>
        <taxon>Caudoviricetes</taxon>
        <taxon>Peduoviridae</taxon>
        <taxon>Maltschvirus</taxon>
        <taxon>Maltschvirus maltsch</taxon>
    </lineage>
</organism>
<evidence type="ECO:0000313" key="1">
    <source>
        <dbReference type="EMBL" id="CAB4196540.1"/>
    </source>
</evidence>
<protein>
    <submittedName>
        <fullName evidence="1">Uncharacterized protein</fullName>
    </submittedName>
</protein>
<gene>
    <name evidence="1" type="ORF">UFOVP1290_60</name>
</gene>
<accession>A0A6J5RG56</accession>